<sequence>SVPRPRKKQITDGGTQKKPKRKKAKTVPGKGLINQLGNAVLAESSESEESSEEEDITYTTVSRDTTEDVRPVQPELESSSLHPEETLRRQLRQEYLQRESDEKWRTRKRRRRTRG</sequence>
<proteinExistence type="predicted"/>
<accession>A0A699WXJ0</accession>
<feature type="non-terminal residue" evidence="2">
    <location>
        <position position="1"/>
    </location>
</feature>
<feature type="compositionally biased region" description="Basic and acidic residues" evidence="1">
    <location>
        <begin position="82"/>
        <end position="104"/>
    </location>
</feature>
<name>A0A699WXJ0_TANCI</name>
<feature type="region of interest" description="Disordered" evidence="1">
    <location>
        <begin position="1"/>
        <end position="115"/>
    </location>
</feature>
<feature type="compositionally biased region" description="Basic residues" evidence="1">
    <location>
        <begin position="105"/>
        <end position="115"/>
    </location>
</feature>
<reference evidence="2" key="1">
    <citation type="journal article" date="2019" name="Sci. Rep.">
        <title>Draft genome of Tanacetum cinerariifolium, the natural source of mosquito coil.</title>
        <authorList>
            <person name="Yamashiro T."/>
            <person name="Shiraishi A."/>
            <person name="Satake H."/>
            <person name="Nakayama K."/>
        </authorList>
    </citation>
    <scope>NUCLEOTIDE SEQUENCE</scope>
</reference>
<evidence type="ECO:0000256" key="1">
    <source>
        <dbReference type="SAM" id="MobiDB-lite"/>
    </source>
</evidence>
<evidence type="ECO:0000313" key="2">
    <source>
        <dbReference type="EMBL" id="GFD51040.1"/>
    </source>
</evidence>
<organism evidence="2">
    <name type="scientific">Tanacetum cinerariifolium</name>
    <name type="common">Dalmatian daisy</name>
    <name type="synonym">Chrysanthemum cinerariifolium</name>
    <dbReference type="NCBI Taxonomy" id="118510"/>
    <lineage>
        <taxon>Eukaryota</taxon>
        <taxon>Viridiplantae</taxon>
        <taxon>Streptophyta</taxon>
        <taxon>Embryophyta</taxon>
        <taxon>Tracheophyta</taxon>
        <taxon>Spermatophyta</taxon>
        <taxon>Magnoliopsida</taxon>
        <taxon>eudicotyledons</taxon>
        <taxon>Gunneridae</taxon>
        <taxon>Pentapetalae</taxon>
        <taxon>asterids</taxon>
        <taxon>campanulids</taxon>
        <taxon>Asterales</taxon>
        <taxon>Asteraceae</taxon>
        <taxon>Asteroideae</taxon>
        <taxon>Anthemideae</taxon>
        <taxon>Anthemidinae</taxon>
        <taxon>Tanacetum</taxon>
    </lineage>
</organism>
<gene>
    <name evidence="2" type="ORF">Tci_923009</name>
</gene>
<comment type="caution">
    <text evidence="2">The sequence shown here is derived from an EMBL/GenBank/DDBJ whole genome shotgun (WGS) entry which is preliminary data.</text>
</comment>
<feature type="non-terminal residue" evidence="2">
    <location>
        <position position="115"/>
    </location>
</feature>
<dbReference type="EMBL" id="BKCJ011764870">
    <property type="protein sequence ID" value="GFD51040.1"/>
    <property type="molecule type" value="Genomic_DNA"/>
</dbReference>
<protein>
    <submittedName>
        <fullName evidence="2">Uncharacterized protein</fullName>
    </submittedName>
</protein>
<feature type="compositionally biased region" description="Acidic residues" evidence="1">
    <location>
        <begin position="45"/>
        <end position="56"/>
    </location>
</feature>
<dbReference type="AlphaFoldDB" id="A0A699WXJ0"/>